<dbReference type="PROSITE" id="PS51257">
    <property type="entry name" value="PROKAR_LIPOPROTEIN"/>
    <property type="match status" value="1"/>
</dbReference>
<proteinExistence type="predicted"/>
<evidence type="ECO:0000313" key="2">
    <source>
        <dbReference type="EMBL" id="KAK5639853.1"/>
    </source>
</evidence>
<evidence type="ECO:0000313" key="3">
    <source>
        <dbReference type="Proteomes" id="UP001329430"/>
    </source>
</evidence>
<dbReference type="AlphaFoldDB" id="A0AAN7V3R6"/>
<comment type="caution">
    <text evidence="2">The sequence shown here is derived from an EMBL/GenBank/DDBJ whole genome shotgun (WGS) entry which is preliminary data.</text>
</comment>
<evidence type="ECO:0000256" key="1">
    <source>
        <dbReference type="SAM" id="SignalP"/>
    </source>
</evidence>
<reference evidence="2 3" key="1">
    <citation type="journal article" date="2024" name="Insects">
        <title>An Improved Chromosome-Level Genome Assembly of the Firefly Pyrocoelia pectoralis.</title>
        <authorList>
            <person name="Fu X."/>
            <person name="Meyer-Rochow V.B."/>
            <person name="Ballantyne L."/>
            <person name="Zhu X."/>
        </authorList>
    </citation>
    <scope>NUCLEOTIDE SEQUENCE [LARGE SCALE GENOMIC DNA]</scope>
    <source>
        <strain evidence="2">XCY_ONT2</strain>
    </source>
</reference>
<feature type="chain" id="PRO_5042842032" evidence="1">
    <location>
        <begin position="20"/>
        <end position="151"/>
    </location>
</feature>
<name>A0AAN7V3R6_9COLE</name>
<gene>
    <name evidence="2" type="ORF">RI129_010664</name>
</gene>
<accession>A0AAN7V3R6</accession>
<organism evidence="2 3">
    <name type="scientific">Pyrocoelia pectoralis</name>
    <dbReference type="NCBI Taxonomy" id="417401"/>
    <lineage>
        <taxon>Eukaryota</taxon>
        <taxon>Metazoa</taxon>
        <taxon>Ecdysozoa</taxon>
        <taxon>Arthropoda</taxon>
        <taxon>Hexapoda</taxon>
        <taxon>Insecta</taxon>
        <taxon>Pterygota</taxon>
        <taxon>Neoptera</taxon>
        <taxon>Endopterygota</taxon>
        <taxon>Coleoptera</taxon>
        <taxon>Polyphaga</taxon>
        <taxon>Elateriformia</taxon>
        <taxon>Elateroidea</taxon>
        <taxon>Lampyridae</taxon>
        <taxon>Lampyrinae</taxon>
        <taxon>Pyrocoelia</taxon>
    </lineage>
</organism>
<feature type="signal peptide" evidence="1">
    <location>
        <begin position="1"/>
        <end position="19"/>
    </location>
</feature>
<keyword evidence="3" id="KW-1185">Reference proteome</keyword>
<protein>
    <submittedName>
        <fullName evidence="2">Uncharacterized protein</fullName>
    </submittedName>
</protein>
<dbReference type="EMBL" id="JAVRBK010000008">
    <property type="protein sequence ID" value="KAK5639853.1"/>
    <property type="molecule type" value="Genomic_DNA"/>
</dbReference>
<keyword evidence="1" id="KW-0732">Signal</keyword>
<dbReference type="Proteomes" id="UP001329430">
    <property type="component" value="Chromosome 8"/>
</dbReference>
<sequence length="151" mass="16898">MKKLVIFFLVVVFSSSCNAQRPNNCTRKRCDEMTQVKDTVLNFPFGCIDSESLNNLWRCMCENSKNRCLGDVYNDCSSVLNAYGDDEGCETCNDLQQTIDSFRVVNYNCFCSVFLETVNACLCSEMLSDCPGAQFNQCFQQAGATASGIWS</sequence>